<dbReference type="Proteomes" id="UP000740754">
    <property type="component" value="Unassembled WGS sequence"/>
</dbReference>
<evidence type="ECO:0000256" key="1">
    <source>
        <dbReference type="SAM" id="Phobius"/>
    </source>
</evidence>
<keyword evidence="4" id="KW-0012">Acyltransferase</keyword>
<feature type="transmembrane region" description="Helical" evidence="1">
    <location>
        <begin position="186"/>
        <end position="208"/>
    </location>
</feature>
<feature type="transmembrane region" description="Helical" evidence="1">
    <location>
        <begin position="274"/>
        <end position="292"/>
    </location>
</feature>
<gene>
    <name evidence="4" type="ORF">HF203_05885</name>
</gene>
<feature type="domain" description="SGNH" evidence="3">
    <location>
        <begin position="425"/>
        <end position="637"/>
    </location>
</feature>
<proteinExistence type="predicted"/>
<dbReference type="EMBL" id="JAAXKX010000005">
    <property type="protein sequence ID" value="NKN32749.1"/>
    <property type="molecule type" value="Genomic_DNA"/>
</dbReference>
<evidence type="ECO:0000259" key="2">
    <source>
        <dbReference type="Pfam" id="PF01757"/>
    </source>
</evidence>
<name>A0ABX1I726_9GAMM</name>
<dbReference type="PANTHER" id="PTHR23028">
    <property type="entry name" value="ACETYLTRANSFERASE"/>
    <property type="match status" value="1"/>
</dbReference>
<reference evidence="4 5" key="1">
    <citation type="submission" date="2020-04" db="EMBL/GenBank/DDBJ databases">
        <title>Draft Whole-Genome sequence of Marichromatium bheemlicum DSM 18632, type strain.</title>
        <authorList>
            <person name="Kyndt J.A."/>
            <person name="Meyer T.E."/>
        </authorList>
    </citation>
    <scope>NUCLEOTIDE SEQUENCE [LARGE SCALE GENOMIC DNA]</scope>
    <source>
        <strain evidence="4 5">DSM 18632</strain>
    </source>
</reference>
<dbReference type="GO" id="GO:0016746">
    <property type="term" value="F:acyltransferase activity"/>
    <property type="evidence" value="ECO:0007669"/>
    <property type="project" value="UniProtKB-KW"/>
</dbReference>
<dbReference type="InterPro" id="IPR050879">
    <property type="entry name" value="Acyltransferase_3"/>
</dbReference>
<feature type="transmembrane region" description="Helical" evidence="1">
    <location>
        <begin position="312"/>
        <end position="331"/>
    </location>
</feature>
<feature type="transmembrane region" description="Helical" evidence="1">
    <location>
        <begin position="135"/>
        <end position="154"/>
    </location>
</feature>
<protein>
    <submittedName>
        <fullName evidence="4">Acyltransferase</fullName>
    </submittedName>
</protein>
<feature type="transmembrane region" description="Helical" evidence="1">
    <location>
        <begin position="220"/>
        <end position="239"/>
    </location>
</feature>
<keyword evidence="1" id="KW-0812">Transmembrane</keyword>
<evidence type="ECO:0000259" key="3">
    <source>
        <dbReference type="Pfam" id="PF19040"/>
    </source>
</evidence>
<feature type="transmembrane region" description="Helical" evidence="1">
    <location>
        <begin position="72"/>
        <end position="91"/>
    </location>
</feature>
<feature type="domain" description="Acyltransferase 3" evidence="2">
    <location>
        <begin position="5"/>
        <end position="324"/>
    </location>
</feature>
<dbReference type="InterPro" id="IPR002656">
    <property type="entry name" value="Acyl_transf_3_dom"/>
</dbReference>
<keyword evidence="4" id="KW-0808">Transferase</keyword>
<feature type="transmembrane region" description="Helical" evidence="1">
    <location>
        <begin position="343"/>
        <end position="364"/>
    </location>
</feature>
<dbReference type="Pfam" id="PF19040">
    <property type="entry name" value="SGNH"/>
    <property type="match status" value="1"/>
</dbReference>
<sequence>MQYRPEIDGLRAVAVIAVMLFHAGFPGFSGGFVGVDVFFVISGYLITGIILNDLANERFSLARFYERRARRILPALFVVLTVTLAYAWWWLPPDALAELGRGLVSTTTFWSNVLFWLDSGYFDTAAELKPLLHTWSLAVEEQYYLLFPLLMLVVYRAGTRLWLVLGVLLALSLGWAQWAAYRAPAAAFFLLPSRVWELAIGALTALLLHRVPDWPGRTRLAPLAGLLGLGLIVFAVHVYDATTPFPSLYALAPTLGTALIILAGRDSSLACRLLASRPLVTIGLVSYSTYLWHQPIFALFRHTAPTPPSLPVMAGLCVLAIALGGLSWRYVEQPFRSARHTPGRPALLLAVAVGSTLLSTGLVINHLQGVPARLQEIAFDYRQYDPNNEALQLESWEVLRTLSQDPDYDVADNAYDQQLWFDTTDPRRKVLIVGNSHAKDLFNIFHFSKRISANYQLARYGAQLHMLADTSDRFYHSANYQAADIVVLATRYDQDDVDTLPKVINNLQQNGKRVVVVKNIFEFRLFGTRTLIDTEMQRIAHDINLRLLSPEKVTTHINKRYYQEFVEHHIARTELPSLNKRITAIANATGAILLDRMDYICERDKSLCHAIDSDYRKFFYDYGHHTLAGSAFFAQRVDAIDWFRTP</sequence>
<keyword evidence="5" id="KW-1185">Reference proteome</keyword>
<evidence type="ECO:0000313" key="4">
    <source>
        <dbReference type="EMBL" id="NKN32749.1"/>
    </source>
</evidence>
<keyword evidence="1" id="KW-0472">Membrane</keyword>
<dbReference type="Pfam" id="PF01757">
    <property type="entry name" value="Acyl_transf_3"/>
    <property type="match status" value="1"/>
</dbReference>
<accession>A0ABX1I726</accession>
<keyword evidence="1" id="KW-1133">Transmembrane helix</keyword>
<feature type="transmembrane region" description="Helical" evidence="1">
    <location>
        <begin position="7"/>
        <end position="25"/>
    </location>
</feature>
<organism evidence="4 5">
    <name type="scientific">Marichromatium bheemlicum</name>
    <dbReference type="NCBI Taxonomy" id="365339"/>
    <lineage>
        <taxon>Bacteria</taxon>
        <taxon>Pseudomonadati</taxon>
        <taxon>Pseudomonadota</taxon>
        <taxon>Gammaproteobacteria</taxon>
        <taxon>Chromatiales</taxon>
        <taxon>Chromatiaceae</taxon>
        <taxon>Marichromatium</taxon>
    </lineage>
</organism>
<feature type="transmembrane region" description="Helical" evidence="1">
    <location>
        <begin position="31"/>
        <end position="51"/>
    </location>
</feature>
<comment type="caution">
    <text evidence="4">The sequence shown here is derived from an EMBL/GenBank/DDBJ whole genome shotgun (WGS) entry which is preliminary data.</text>
</comment>
<feature type="transmembrane region" description="Helical" evidence="1">
    <location>
        <begin position="245"/>
        <end position="262"/>
    </location>
</feature>
<evidence type="ECO:0000313" key="5">
    <source>
        <dbReference type="Proteomes" id="UP000740754"/>
    </source>
</evidence>
<dbReference type="PANTHER" id="PTHR23028:SF53">
    <property type="entry name" value="ACYL_TRANSF_3 DOMAIN-CONTAINING PROTEIN"/>
    <property type="match status" value="1"/>
</dbReference>
<dbReference type="RefSeq" id="WP_168667586.1">
    <property type="nucleotide sequence ID" value="NZ_JAAXKX010000005.1"/>
</dbReference>
<dbReference type="InterPro" id="IPR043968">
    <property type="entry name" value="SGNH"/>
</dbReference>
<feature type="transmembrane region" description="Helical" evidence="1">
    <location>
        <begin position="161"/>
        <end position="180"/>
    </location>
</feature>